<feature type="region of interest" description="Disordered" evidence="3">
    <location>
        <begin position="91"/>
        <end position="265"/>
    </location>
</feature>
<protein>
    <recommendedName>
        <fullName evidence="5">SHSP domain-containing protein</fullName>
    </recommendedName>
</protein>
<feature type="compositionally biased region" description="Pro residues" evidence="3">
    <location>
        <begin position="100"/>
        <end position="132"/>
    </location>
</feature>
<keyword evidence="4" id="KW-0812">Transmembrane</keyword>
<keyword evidence="4" id="KW-1133">Transmembrane helix</keyword>
<dbReference type="EMBL" id="JAAALK010000079">
    <property type="protein sequence ID" value="KAG8097703.1"/>
    <property type="molecule type" value="Genomic_DNA"/>
</dbReference>
<sequence length="323" mass="34783">MDRSMSRTFDEYDAAVEWIRTAEADAVKIFLPGFKREEIRVLVDNHGRLRTHGERPIVGSRWRRFQKDFQLPADCNVDGIRAKFENEALTITLPKKSPSPVQPPAPPAPAAASRPPPALPELPKQSPPPRAPALPTTLPSAPSQRPAERRPSLPRKPSRSEPAASTPAPPPPVPAPVAAPGAVNRSKSDLASLLKPNDQDKVEEAKKPLPPAAPEAATETKDEEEKQTDREARGKMQEDRTTEEKEKGATEEVAGGGKTDMAQRRSPVSASHGLLVNVAVAVVVLVSITVYVWHTLKNATTGGSAGDHGHGGDLGAAIYRDEM</sequence>
<dbReference type="Pfam" id="PF00011">
    <property type="entry name" value="HSP20"/>
    <property type="match status" value="1"/>
</dbReference>
<evidence type="ECO:0000256" key="4">
    <source>
        <dbReference type="SAM" id="Phobius"/>
    </source>
</evidence>
<dbReference type="AlphaFoldDB" id="A0A8J5WV74"/>
<dbReference type="CDD" id="cd06464">
    <property type="entry name" value="ACD_sHsps-like"/>
    <property type="match status" value="1"/>
</dbReference>
<evidence type="ECO:0000256" key="3">
    <source>
        <dbReference type="SAM" id="MobiDB-lite"/>
    </source>
</evidence>
<dbReference type="Proteomes" id="UP000729402">
    <property type="component" value="Unassembled WGS sequence"/>
</dbReference>
<dbReference type="GO" id="GO:0034605">
    <property type="term" value="P:cellular response to heat"/>
    <property type="evidence" value="ECO:0007669"/>
    <property type="project" value="TreeGrafter"/>
</dbReference>
<feature type="compositionally biased region" description="Basic and acidic residues" evidence="3">
    <location>
        <begin position="218"/>
        <end position="250"/>
    </location>
</feature>
<reference evidence="6" key="2">
    <citation type="submission" date="2021-02" db="EMBL/GenBank/DDBJ databases">
        <authorList>
            <person name="Kimball J.A."/>
            <person name="Haas M.W."/>
            <person name="Macchietto M."/>
            <person name="Kono T."/>
            <person name="Duquette J."/>
            <person name="Shao M."/>
        </authorList>
    </citation>
    <scope>NUCLEOTIDE SEQUENCE</scope>
    <source>
        <tissue evidence="6">Fresh leaf tissue</tissue>
    </source>
</reference>
<feature type="domain" description="SHSP" evidence="5">
    <location>
        <begin position="7"/>
        <end position="111"/>
    </location>
</feature>
<dbReference type="PANTHER" id="PTHR43670">
    <property type="entry name" value="HEAT SHOCK PROTEIN 26"/>
    <property type="match status" value="1"/>
</dbReference>
<evidence type="ECO:0000256" key="1">
    <source>
        <dbReference type="PROSITE-ProRule" id="PRU00285"/>
    </source>
</evidence>
<dbReference type="InterPro" id="IPR002068">
    <property type="entry name" value="A-crystallin/Hsp20_dom"/>
</dbReference>
<evidence type="ECO:0000313" key="7">
    <source>
        <dbReference type="Proteomes" id="UP000729402"/>
    </source>
</evidence>
<gene>
    <name evidence="6" type="ORF">GUJ93_ZPchr0013g33770</name>
</gene>
<keyword evidence="4" id="KW-0472">Membrane</keyword>
<evidence type="ECO:0000256" key="2">
    <source>
        <dbReference type="RuleBase" id="RU003616"/>
    </source>
</evidence>
<evidence type="ECO:0000313" key="6">
    <source>
        <dbReference type="EMBL" id="KAG8097703.1"/>
    </source>
</evidence>
<keyword evidence="7" id="KW-1185">Reference proteome</keyword>
<dbReference type="PROSITE" id="PS01031">
    <property type="entry name" value="SHSP"/>
    <property type="match status" value="1"/>
</dbReference>
<feature type="compositionally biased region" description="Basic and acidic residues" evidence="3">
    <location>
        <begin position="197"/>
        <end position="207"/>
    </location>
</feature>
<evidence type="ECO:0000259" key="5">
    <source>
        <dbReference type="PROSITE" id="PS01031"/>
    </source>
</evidence>
<comment type="similarity">
    <text evidence="1 2">Belongs to the small heat shock protein (HSP20) family.</text>
</comment>
<organism evidence="6 7">
    <name type="scientific">Zizania palustris</name>
    <name type="common">Northern wild rice</name>
    <dbReference type="NCBI Taxonomy" id="103762"/>
    <lineage>
        <taxon>Eukaryota</taxon>
        <taxon>Viridiplantae</taxon>
        <taxon>Streptophyta</taxon>
        <taxon>Embryophyta</taxon>
        <taxon>Tracheophyta</taxon>
        <taxon>Spermatophyta</taxon>
        <taxon>Magnoliopsida</taxon>
        <taxon>Liliopsida</taxon>
        <taxon>Poales</taxon>
        <taxon>Poaceae</taxon>
        <taxon>BOP clade</taxon>
        <taxon>Oryzoideae</taxon>
        <taxon>Oryzeae</taxon>
        <taxon>Zizaniinae</taxon>
        <taxon>Zizania</taxon>
    </lineage>
</organism>
<feature type="transmembrane region" description="Helical" evidence="4">
    <location>
        <begin position="274"/>
        <end position="294"/>
    </location>
</feature>
<feature type="compositionally biased region" description="Low complexity" evidence="3">
    <location>
        <begin position="133"/>
        <end position="143"/>
    </location>
</feature>
<name>A0A8J5WV74_ZIZPA</name>
<proteinExistence type="inferred from homology"/>
<dbReference type="PANTHER" id="PTHR43670:SF64">
    <property type="entry name" value="SHSP DOMAIN-CONTAINING PROTEIN"/>
    <property type="match status" value="1"/>
</dbReference>
<accession>A0A8J5WV74</accession>
<dbReference type="OrthoDB" id="1431247at2759"/>
<comment type="caution">
    <text evidence="6">The sequence shown here is derived from an EMBL/GenBank/DDBJ whole genome shotgun (WGS) entry which is preliminary data.</text>
</comment>
<dbReference type="EMBL" id="JAAALK010000079">
    <property type="protein sequence ID" value="KAG8097702.1"/>
    <property type="molecule type" value="Genomic_DNA"/>
</dbReference>
<feature type="compositionally biased region" description="Pro residues" evidence="3">
    <location>
        <begin position="167"/>
        <end position="177"/>
    </location>
</feature>
<reference evidence="6" key="1">
    <citation type="journal article" date="2021" name="bioRxiv">
        <title>Whole Genome Assembly and Annotation of Northern Wild Rice, Zizania palustris L., Supports a Whole Genome Duplication in the Zizania Genus.</title>
        <authorList>
            <person name="Haas M."/>
            <person name="Kono T."/>
            <person name="Macchietto M."/>
            <person name="Millas R."/>
            <person name="McGilp L."/>
            <person name="Shao M."/>
            <person name="Duquette J."/>
            <person name="Hirsch C.N."/>
            <person name="Kimball J."/>
        </authorList>
    </citation>
    <scope>NUCLEOTIDE SEQUENCE</scope>
    <source>
        <tissue evidence="6">Fresh leaf tissue</tissue>
    </source>
</reference>